<dbReference type="EMBL" id="WNKU01000008">
    <property type="protein sequence ID" value="MTV49035.1"/>
    <property type="molecule type" value="Genomic_DNA"/>
</dbReference>
<sequence>MKRFTARAFFDGMNRLLEKEAKEKLAQMEFRVIAELLPERMPIGQSCLWSVLDKEGRTMYWMMPENIACRCKPGMVVAAVGHPVLWPSSKQGKRLEWLQVKNVEPVTTGEISRQEQVRQLVEEGFIGKREKRDWPVDAEKGSVKIHLIAGEKNPFTLMVQHKFRKARRFQVHLHSADMNQPEEVARAILEASRQGGDFLLIIQHEEDNILTFDEPVLLSALKLTDMYSFFVHPESKIKPFGYWLIDEWIDSPLAAARQIVTRCWRTWKGPKEKHRLKEALVEQSQKDRARLVGDLHRLREENRNLEEKLLNCNPQKVQELERKLNQAEVELKRSEERRKVILNQLFSMEQDQEELKRKVALLEAGGITPQTPVDVTAEIEKVKRQESFHRMLAEEERDRLQEENRRLQARMGETTPLLMEELKQSLTSLGQELERSEERREQLSEFLFILEQENRELKGRLGFREDLTSSEGQLQGAKREEEELIVGKARLYEEIHDMLLKEELEKLQREVKRLRELLRSCSHEMMVSLQDELAITRAQLDHSEVLRDELRKEEEQIRKELHHMRLNAEPQSLIPMDKLNEKRSAPNRLEKEEEQVETEWSDPEQTDMMDQLVGKTVEFFKHGFRWGKNSGK</sequence>
<reference evidence="3 4" key="1">
    <citation type="submission" date="2019-11" db="EMBL/GenBank/DDBJ databases">
        <title>Whole-genome sequence of a the green, strictly anaerobic photosynthetic bacterium Heliobacillus mobilis DSM 6151.</title>
        <authorList>
            <person name="Kyndt J.A."/>
            <person name="Meyer T.E."/>
        </authorList>
    </citation>
    <scope>NUCLEOTIDE SEQUENCE [LARGE SCALE GENOMIC DNA]</scope>
    <source>
        <strain evidence="3 4">DSM 6151</strain>
    </source>
</reference>
<feature type="coiled-coil region" evidence="1">
    <location>
        <begin position="390"/>
        <end position="453"/>
    </location>
</feature>
<feature type="coiled-coil region" evidence="1">
    <location>
        <begin position="497"/>
        <end position="567"/>
    </location>
</feature>
<dbReference type="RefSeq" id="WP_155476141.1">
    <property type="nucleotide sequence ID" value="NZ_WNKU01000008.1"/>
</dbReference>
<evidence type="ECO:0000256" key="1">
    <source>
        <dbReference type="SAM" id="Coils"/>
    </source>
</evidence>
<comment type="caution">
    <text evidence="3">The sequence shown here is derived from an EMBL/GenBank/DDBJ whole genome shotgun (WGS) entry which is preliminary data.</text>
</comment>
<dbReference type="Proteomes" id="UP000430670">
    <property type="component" value="Unassembled WGS sequence"/>
</dbReference>
<dbReference type="OrthoDB" id="2077970at2"/>
<organism evidence="3 4">
    <name type="scientific">Heliobacterium mobile</name>
    <name type="common">Heliobacillus mobilis</name>
    <dbReference type="NCBI Taxonomy" id="28064"/>
    <lineage>
        <taxon>Bacteria</taxon>
        <taxon>Bacillati</taxon>
        <taxon>Bacillota</taxon>
        <taxon>Clostridia</taxon>
        <taxon>Eubacteriales</taxon>
        <taxon>Heliobacteriaceae</taxon>
        <taxon>Heliobacterium</taxon>
    </lineage>
</organism>
<protein>
    <submittedName>
        <fullName evidence="3">Uncharacterized protein</fullName>
    </submittedName>
</protein>
<dbReference type="AlphaFoldDB" id="A0A6I3SJT0"/>
<keyword evidence="4" id="KW-1185">Reference proteome</keyword>
<feature type="compositionally biased region" description="Basic and acidic residues" evidence="2">
    <location>
        <begin position="578"/>
        <end position="591"/>
    </location>
</feature>
<name>A0A6I3SJT0_HELMO</name>
<proteinExistence type="predicted"/>
<feature type="compositionally biased region" description="Acidic residues" evidence="2">
    <location>
        <begin position="592"/>
        <end position="605"/>
    </location>
</feature>
<evidence type="ECO:0000313" key="4">
    <source>
        <dbReference type="Proteomes" id="UP000430670"/>
    </source>
</evidence>
<feature type="coiled-coil region" evidence="1">
    <location>
        <begin position="281"/>
        <end position="344"/>
    </location>
</feature>
<keyword evidence="1" id="KW-0175">Coiled coil</keyword>
<gene>
    <name evidence="3" type="ORF">GJ688_08595</name>
</gene>
<accession>A0A6I3SJT0</accession>
<feature type="region of interest" description="Disordered" evidence="2">
    <location>
        <begin position="577"/>
        <end position="605"/>
    </location>
</feature>
<evidence type="ECO:0000313" key="3">
    <source>
        <dbReference type="EMBL" id="MTV49035.1"/>
    </source>
</evidence>
<evidence type="ECO:0000256" key="2">
    <source>
        <dbReference type="SAM" id="MobiDB-lite"/>
    </source>
</evidence>